<dbReference type="Proteomes" id="UP000324091">
    <property type="component" value="Chromosome 2"/>
</dbReference>
<evidence type="ECO:0000313" key="8">
    <source>
        <dbReference type="EMBL" id="TWW68008.1"/>
    </source>
</evidence>
<evidence type="ECO:0000313" key="9">
    <source>
        <dbReference type="Proteomes" id="UP000324091"/>
    </source>
</evidence>
<gene>
    <name evidence="8" type="ORF">D4764_02G0010490</name>
</gene>
<dbReference type="PANTHER" id="PTHR10505">
    <property type="entry name" value="CALCITONIN-RELATED"/>
    <property type="match status" value="1"/>
</dbReference>
<accession>A0A5C6NMT3</accession>
<organism evidence="8 9">
    <name type="scientific">Takifugu flavidus</name>
    <name type="common">sansaifugu</name>
    <dbReference type="NCBI Taxonomy" id="433684"/>
    <lineage>
        <taxon>Eukaryota</taxon>
        <taxon>Metazoa</taxon>
        <taxon>Chordata</taxon>
        <taxon>Craniata</taxon>
        <taxon>Vertebrata</taxon>
        <taxon>Euteleostomi</taxon>
        <taxon>Actinopterygii</taxon>
        <taxon>Neopterygii</taxon>
        <taxon>Teleostei</taxon>
        <taxon>Neoteleostei</taxon>
        <taxon>Acanthomorphata</taxon>
        <taxon>Eupercaria</taxon>
        <taxon>Tetraodontiformes</taxon>
        <taxon>Tetradontoidea</taxon>
        <taxon>Tetraodontidae</taxon>
        <taxon>Takifugu</taxon>
    </lineage>
</organism>
<evidence type="ECO:0000256" key="1">
    <source>
        <dbReference type="ARBA" id="ARBA00004613"/>
    </source>
</evidence>
<evidence type="ECO:0000256" key="6">
    <source>
        <dbReference type="PIRSR" id="PIRSR621116-50"/>
    </source>
</evidence>
<dbReference type="InterPro" id="IPR015476">
    <property type="entry name" value="Calcitonin_gene-rel_peptide"/>
</dbReference>
<dbReference type="Gene3D" id="6.10.250.2190">
    <property type="match status" value="1"/>
</dbReference>
<feature type="disulfide bond" evidence="6">
    <location>
        <begin position="125"/>
        <end position="131"/>
    </location>
</feature>
<comment type="caution">
    <text evidence="8">The sequence shown here is derived from an EMBL/GenBank/DDBJ whole genome shotgun (WGS) entry which is preliminary data.</text>
</comment>
<feature type="domain" description="Calcitonin peptide-like" evidence="7">
    <location>
        <begin position="178"/>
        <end position="220"/>
    </location>
</feature>
<dbReference type="Pfam" id="PF00214">
    <property type="entry name" value="Calc_CGRP_IAPP"/>
    <property type="match status" value="2"/>
</dbReference>
<keyword evidence="4" id="KW-0732">Signal</keyword>
<dbReference type="GO" id="GO:0005615">
    <property type="term" value="C:extracellular space"/>
    <property type="evidence" value="ECO:0007669"/>
    <property type="project" value="TreeGrafter"/>
</dbReference>
<keyword evidence="9" id="KW-1185">Reference proteome</keyword>
<evidence type="ECO:0000256" key="2">
    <source>
        <dbReference type="ARBA" id="ARBA00009222"/>
    </source>
</evidence>
<dbReference type="InterPro" id="IPR021117">
    <property type="entry name" value="Calcitonin-like"/>
</dbReference>
<proteinExistence type="inferred from homology"/>
<comment type="similarity">
    <text evidence="2">Belongs to the calcitonin family.</text>
</comment>
<dbReference type="SMART" id="SM00113">
    <property type="entry name" value="CALCITONIN"/>
    <property type="match status" value="2"/>
</dbReference>
<keyword evidence="3" id="KW-0964">Secreted</keyword>
<keyword evidence="5 6" id="KW-1015">Disulfide bond</keyword>
<evidence type="ECO:0000256" key="5">
    <source>
        <dbReference type="ARBA" id="ARBA00023157"/>
    </source>
</evidence>
<comment type="subcellular location">
    <subcellularLocation>
        <location evidence="1">Secreted</location>
    </subcellularLocation>
</comment>
<evidence type="ECO:0000256" key="4">
    <source>
        <dbReference type="ARBA" id="ARBA00022729"/>
    </source>
</evidence>
<sequence length="255" mass="27826">MELVLKPRRFVYKTLACVQRSAEPQVRISATLQDQDIHPPAGTNVMLKAGTLLLAYALLVCPMYFSQAAPSRTSKESVSDGVSLSSDDAQRLFNAVKELLQIPSDEQDPQTADGDGVDRPVSRRCAGLSTCVLGKLSQDIHKLQTYPRTNVGAGTPGRKRSLPEQYQNYGSPNTTVQKRACKTATCVTHRLADFLSRSGGLGYSNFVPTNVGAQAFGRRKRQSPVSTFVLHHHQNLAAFPRGIFSAETPIHLLSC</sequence>
<dbReference type="GO" id="GO:0005179">
    <property type="term" value="F:hormone activity"/>
    <property type="evidence" value="ECO:0007669"/>
    <property type="project" value="InterPro"/>
</dbReference>
<evidence type="ECO:0000256" key="3">
    <source>
        <dbReference type="ARBA" id="ARBA00022525"/>
    </source>
</evidence>
<dbReference type="EMBL" id="RHFK02000012">
    <property type="protein sequence ID" value="TWW68008.1"/>
    <property type="molecule type" value="Genomic_DNA"/>
</dbReference>
<evidence type="ECO:0000259" key="7">
    <source>
        <dbReference type="SMART" id="SM00113"/>
    </source>
</evidence>
<dbReference type="PANTHER" id="PTHR10505:SF16">
    <property type="entry name" value="CALCITONIN"/>
    <property type="match status" value="1"/>
</dbReference>
<dbReference type="InterPro" id="IPR021116">
    <property type="entry name" value="Calcitonin/adrenomedullin"/>
</dbReference>
<dbReference type="InterPro" id="IPR001693">
    <property type="entry name" value="Calcitonin_peptide-like"/>
</dbReference>
<feature type="domain" description="Calcitonin peptide-like" evidence="7">
    <location>
        <begin position="123"/>
        <end position="160"/>
    </location>
</feature>
<protein>
    <submittedName>
        <fullName evidence="8">Calcitonin-1</fullName>
    </submittedName>
</protein>
<dbReference type="GO" id="GO:0031716">
    <property type="term" value="F:calcitonin receptor binding"/>
    <property type="evidence" value="ECO:0007669"/>
    <property type="project" value="TreeGrafter"/>
</dbReference>
<reference evidence="8 9" key="1">
    <citation type="submission" date="2019-04" db="EMBL/GenBank/DDBJ databases">
        <title>Chromosome genome assembly for Takifugu flavidus.</title>
        <authorList>
            <person name="Xiao S."/>
        </authorList>
    </citation>
    <scope>NUCLEOTIDE SEQUENCE [LARGE SCALE GENOMIC DNA]</scope>
    <source>
        <strain evidence="8">HTHZ2018</strain>
        <tissue evidence="8">Muscle</tissue>
    </source>
</reference>
<name>A0A5C6NMT3_9TELE</name>
<dbReference type="PRINTS" id="PR00817">
    <property type="entry name" value="CALCITONINB"/>
</dbReference>
<dbReference type="AlphaFoldDB" id="A0A5C6NMT3"/>